<sequence>MYLEPCALRAPRPATPRSRCPTPRPPVESLLHAHLHEVFGERDADRRRATIARIYHDDVRFSDPEGVEVGHDALHAKVDAILGGAPPSFVFAAAGDAHVVQDLGHLAWTFGPEDGPPAVSGFDVLLVRDGRIASAYTVLTG</sequence>
<dbReference type="SUPFAM" id="SSF54427">
    <property type="entry name" value="NTF2-like"/>
    <property type="match status" value="1"/>
</dbReference>
<organism evidence="2">
    <name type="scientific">freshwater metagenome</name>
    <dbReference type="NCBI Taxonomy" id="449393"/>
    <lineage>
        <taxon>unclassified sequences</taxon>
        <taxon>metagenomes</taxon>
        <taxon>ecological metagenomes</taxon>
    </lineage>
</organism>
<dbReference type="InterPro" id="IPR032710">
    <property type="entry name" value="NTF2-like_dom_sf"/>
</dbReference>
<gene>
    <name evidence="2" type="ORF">UFOPK3564_03928</name>
</gene>
<evidence type="ECO:0000313" key="2">
    <source>
        <dbReference type="EMBL" id="CAB4958815.1"/>
    </source>
</evidence>
<dbReference type="Gene3D" id="3.10.450.50">
    <property type="match status" value="1"/>
</dbReference>
<evidence type="ECO:0000259" key="1">
    <source>
        <dbReference type="Pfam" id="PF12680"/>
    </source>
</evidence>
<dbReference type="AlphaFoldDB" id="A0A6J7KTI2"/>
<reference evidence="2" key="1">
    <citation type="submission" date="2020-05" db="EMBL/GenBank/DDBJ databases">
        <authorList>
            <person name="Chiriac C."/>
            <person name="Salcher M."/>
            <person name="Ghai R."/>
            <person name="Kavagutti S V."/>
        </authorList>
    </citation>
    <scope>NUCLEOTIDE SEQUENCE</scope>
</reference>
<accession>A0A6J7KTI2</accession>
<name>A0A6J7KTI2_9ZZZZ</name>
<dbReference type="EMBL" id="CAFBMK010000446">
    <property type="protein sequence ID" value="CAB4958815.1"/>
    <property type="molecule type" value="Genomic_DNA"/>
</dbReference>
<protein>
    <submittedName>
        <fullName evidence="2">Unannotated protein</fullName>
    </submittedName>
</protein>
<proteinExistence type="predicted"/>
<dbReference type="InterPro" id="IPR037401">
    <property type="entry name" value="SnoaL-like"/>
</dbReference>
<dbReference type="Pfam" id="PF12680">
    <property type="entry name" value="SnoaL_2"/>
    <property type="match status" value="1"/>
</dbReference>
<feature type="domain" description="SnoaL-like" evidence="1">
    <location>
        <begin position="37"/>
        <end position="134"/>
    </location>
</feature>